<dbReference type="PRINTS" id="PR00476">
    <property type="entry name" value="PHFRCTKINASE"/>
</dbReference>
<protein>
    <submittedName>
        <fullName evidence="7">Pyrophosphate-dependent phosphofructose kinase</fullName>
    </submittedName>
</protein>
<dbReference type="InterPro" id="IPR050929">
    <property type="entry name" value="PFKA"/>
</dbReference>
<dbReference type="InterPro" id="IPR022953">
    <property type="entry name" value="ATP_PFK"/>
</dbReference>
<name>A0A835YV15_9STRA</name>
<dbReference type="EMBL" id="JAFCMP010000523">
    <property type="protein sequence ID" value="KAG5177634.1"/>
    <property type="molecule type" value="Genomic_DNA"/>
</dbReference>
<dbReference type="InterPro" id="IPR000023">
    <property type="entry name" value="Phosphofructokinase_dom"/>
</dbReference>
<keyword evidence="8" id="KW-1185">Reference proteome</keyword>
<dbReference type="GO" id="GO:0046872">
    <property type="term" value="F:metal ion binding"/>
    <property type="evidence" value="ECO:0007669"/>
    <property type="project" value="UniProtKB-KW"/>
</dbReference>
<keyword evidence="5" id="KW-0460">Magnesium</keyword>
<evidence type="ECO:0000313" key="8">
    <source>
        <dbReference type="Proteomes" id="UP000664859"/>
    </source>
</evidence>
<reference evidence="7" key="1">
    <citation type="submission" date="2021-02" db="EMBL/GenBank/DDBJ databases">
        <title>First Annotated Genome of the Yellow-green Alga Tribonema minus.</title>
        <authorList>
            <person name="Mahan K.M."/>
        </authorList>
    </citation>
    <scope>NUCLEOTIDE SEQUENCE</scope>
    <source>
        <strain evidence="7">UTEX B ZZ1240</strain>
    </source>
</reference>
<comment type="caution">
    <text evidence="7">The sequence shown here is derived from an EMBL/GenBank/DDBJ whole genome shotgun (WGS) entry which is preliminary data.</text>
</comment>
<evidence type="ECO:0000313" key="7">
    <source>
        <dbReference type="EMBL" id="KAG5177634.1"/>
    </source>
</evidence>
<comment type="cofactor">
    <cofactor evidence="1">
        <name>Mg(2+)</name>
        <dbReference type="ChEBI" id="CHEBI:18420"/>
    </cofactor>
</comment>
<evidence type="ECO:0000256" key="4">
    <source>
        <dbReference type="ARBA" id="ARBA00022777"/>
    </source>
</evidence>
<evidence type="ECO:0000256" key="3">
    <source>
        <dbReference type="ARBA" id="ARBA00022723"/>
    </source>
</evidence>
<dbReference type="OrthoDB" id="537915at2759"/>
<dbReference type="Pfam" id="PF00365">
    <property type="entry name" value="PFK"/>
    <property type="match status" value="1"/>
</dbReference>
<dbReference type="SUPFAM" id="SSF53784">
    <property type="entry name" value="Phosphofructokinase"/>
    <property type="match status" value="1"/>
</dbReference>
<dbReference type="GO" id="GO:0006002">
    <property type="term" value="P:fructose 6-phosphate metabolic process"/>
    <property type="evidence" value="ECO:0007669"/>
    <property type="project" value="InterPro"/>
</dbReference>
<feature type="domain" description="Phosphofructokinase" evidence="6">
    <location>
        <begin position="124"/>
        <end position="433"/>
    </location>
</feature>
<evidence type="ECO:0000259" key="6">
    <source>
        <dbReference type="Pfam" id="PF00365"/>
    </source>
</evidence>
<keyword evidence="2" id="KW-0808">Transferase</keyword>
<dbReference type="NCBIfam" id="NF005301">
    <property type="entry name" value="PRK06830.1"/>
    <property type="match status" value="1"/>
</dbReference>
<evidence type="ECO:0000256" key="2">
    <source>
        <dbReference type="ARBA" id="ARBA00022679"/>
    </source>
</evidence>
<dbReference type="GO" id="GO:0003872">
    <property type="term" value="F:6-phosphofructokinase activity"/>
    <property type="evidence" value="ECO:0007669"/>
    <property type="project" value="InterPro"/>
</dbReference>
<gene>
    <name evidence="7" type="ORF">JKP88DRAFT_258729</name>
</gene>
<dbReference type="Proteomes" id="UP000664859">
    <property type="component" value="Unassembled WGS sequence"/>
</dbReference>
<keyword evidence="4 7" id="KW-0418">Kinase</keyword>
<keyword evidence="3" id="KW-0479">Metal-binding</keyword>
<organism evidence="7 8">
    <name type="scientific">Tribonema minus</name>
    <dbReference type="NCBI Taxonomy" id="303371"/>
    <lineage>
        <taxon>Eukaryota</taxon>
        <taxon>Sar</taxon>
        <taxon>Stramenopiles</taxon>
        <taxon>Ochrophyta</taxon>
        <taxon>PX clade</taxon>
        <taxon>Xanthophyceae</taxon>
        <taxon>Tribonematales</taxon>
        <taxon>Tribonemataceae</taxon>
        <taxon>Tribonema</taxon>
    </lineage>
</organism>
<dbReference type="Gene3D" id="3.40.50.450">
    <property type="match status" value="1"/>
</dbReference>
<proteinExistence type="predicted"/>
<sequence>MEEDNTPVPKFGLRKSFMLGPEGSILDEEPLLGVGRVKTNFVLTTIMLCQVPRLSAKLPSAGVPNLEIKSNTSGQPTYYNRLTGDTECIIDEHVRDERKAPVAKAFLRAGPRAKLHFDPVKVNAAVVTCGTLCPGLNSVIHHLRDTLTTIYGAQKVYGVRGGWGGFHNPHTPVIELHDDALDVSGRESLQHRAGSILGCAAGGFDLYKIMDFIKRKEISQLYVIGGDGAQRGAHRIAVECAALNWNVSIAGIPKSVNNDIDIIDRSFGFMTAVEAAQNAIRCATIEAKCNVPNGIGIVKLMGRSTGYLAAYATMASGDVDLCLVPEVPVVLEGKNGCLPHLERVVKKQGYAVVVVSDGAGQPALSEAAAEARAAGQPAPSIGPFLKCEIEAYFKRKCRPVTVKYIDPSVAVRSVAANAFDQILCLQLAQNAVHGVMAGYTAFCAGVCNNRTCMIPMTEITENSPKSLNPHGRTWERVLCITGQPGTHETY</sequence>
<evidence type="ECO:0000256" key="5">
    <source>
        <dbReference type="ARBA" id="ARBA00022842"/>
    </source>
</evidence>
<dbReference type="PANTHER" id="PTHR45770">
    <property type="entry name" value="ATP-DEPENDENT 6-PHOSPHOFRUCTOKINASE 1"/>
    <property type="match status" value="1"/>
</dbReference>
<dbReference type="UniPathway" id="UPA00109">
    <property type="reaction ID" value="UER00182"/>
</dbReference>
<dbReference type="AlphaFoldDB" id="A0A835YV15"/>
<evidence type="ECO:0000256" key="1">
    <source>
        <dbReference type="ARBA" id="ARBA00001946"/>
    </source>
</evidence>
<dbReference type="InterPro" id="IPR035966">
    <property type="entry name" value="PKF_sf"/>
</dbReference>
<accession>A0A835YV15</accession>